<evidence type="ECO:0000313" key="2">
    <source>
        <dbReference type="Proteomes" id="UP000289664"/>
    </source>
</evidence>
<name>A0A494WH72_CLOS5</name>
<dbReference type="GeneID" id="62694814"/>
<protein>
    <recommendedName>
        <fullName evidence="3">Transposase (putative) YhgA-like domain-containing protein</fullName>
    </recommendedName>
</protein>
<dbReference type="AlphaFoldDB" id="A0A494WH72"/>
<gene>
    <name evidence="1" type="ORF">HDCHBGLK_00584</name>
</gene>
<sequence>MNRTNATPAAAPNRTYKARLFEMIFSQKKELLELYNAVNGTSYDDPELLEINTLENAIYMSMHNDISFIIDSRLALYEHQSTYSPNLPLRHLMYVTDLYSAMIRDANLYGSRIVRVPTPRFLIFYNGEQEQPERRILRLSDAYTVPEESPALELEAVMLNINEGKNRQLMESCRTLSDYARYTQRVRGYARVMEISAAVERAVTECIAEGILSEFLSKNRAEASKVSIYEYDEEKHMRQVREEGQMDGRNEGRSEGEALKLITQIQKKCQKGKSLEETAEDLEEKPGEIEGIYHIVSENPDIDTEELLRLVLKKIK</sequence>
<keyword evidence="2" id="KW-1185">Reference proteome</keyword>
<organism evidence="1 2">
    <name type="scientific">Clostridium scindens (strain ATCC 35704 / DSM 5676 / VPI 13733 / 19)</name>
    <dbReference type="NCBI Taxonomy" id="411468"/>
    <lineage>
        <taxon>Bacteria</taxon>
        <taxon>Bacillati</taxon>
        <taxon>Bacillota</taxon>
        <taxon>Clostridia</taxon>
        <taxon>Lachnospirales</taxon>
        <taxon>Lachnospiraceae</taxon>
    </lineage>
</organism>
<dbReference type="RefSeq" id="WP_009248201.1">
    <property type="nucleotide sequence ID" value="NZ_CP036170.1"/>
</dbReference>
<dbReference type="KEGG" id="csci:HDCHBGLK_00584"/>
<proteinExistence type="predicted"/>
<dbReference type="EMBL" id="CP036170">
    <property type="protein sequence ID" value="QBF73219.1"/>
    <property type="molecule type" value="Genomic_DNA"/>
</dbReference>
<evidence type="ECO:0000313" key="1">
    <source>
        <dbReference type="EMBL" id="QBF73219.1"/>
    </source>
</evidence>
<accession>A0A494WH72</accession>
<evidence type="ECO:0008006" key="3">
    <source>
        <dbReference type="Google" id="ProtNLM"/>
    </source>
</evidence>
<dbReference type="Proteomes" id="UP000289664">
    <property type="component" value="Chromosome"/>
</dbReference>
<reference evidence="1 2" key="1">
    <citation type="journal article" date="2019" name="Appl. Environ. Microbiol.">
        <title>Clostridium scindens ATCC 35704: integration of nutritional requirements, the complete genome sequence, and global transcriptional responses to bile acids.</title>
        <authorList>
            <person name="Devendran S."/>
            <person name="Shrestha R."/>
            <person name="Alves J.M.P."/>
            <person name="Wolf P.G."/>
            <person name="Ly L."/>
            <person name="Hernandez A.G."/>
            <person name="Mendez-Garcia C."/>
            <person name="Inboden A."/>
            <person name="Wiley J."/>
            <person name="Paul O."/>
            <person name="Allen A."/>
            <person name="Springer E."/>
            <person name="Wright C.L."/>
            <person name="Fields C.J."/>
            <person name="Daniel S.L."/>
            <person name="Ridlon J.M."/>
        </authorList>
    </citation>
    <scope>NUCLEOTIDE SEQUENCE [LARGE SCALE GENOMIC DNA]</scope>
    <source>
        <strain evidence="1 2">ATCC 35704</strain>
    </source>
</reference>